<feature type="domain" description="AB hydrolase-1" evidence="3">
    <location>
        <begin position="33"/>
        <end position="158"/>
    </location>
</feature>
<evidence type="ECO:0000259" key="3">
    <source>
        <dbReference type="Pfam" id="PF00561"/>
    </source>
</evidence>
<keyword evidence="5" id="KW-1185">Reference proteome</keyword>
<dbReference type="NCBIfam" id="TIGR01250">
    <property type="entry name" value="pro_imino_pep_2"/>
    <property type="match status" value="1"/>
</dbReference>
<dbReference type="Pfam" id="PF00561">
    <property type="entry name" value="Abhydrolase_1"/>
    <property type="match status" value="1"/>
</dbReference>
<organism evidence="4 5">
    <name type="scientific">Hypholoma sublateritium (strain FD-334 SS-4)</name>
    <dbReference type="NCBI Taxonomy" id="945553"/>
    <lineage>
        <taxon>Eukaryota</taxon>
        <taxon>Fungi</taxon>
        <taxon>Dikarya</taxon>
        <taxon>Basidiomycota</taxon>
        <taxon>Agaricomycotina</taxon>
        <taxon>Agaricomycetes</taxon>
        <taxon>Agaricomycetidae</taxon>
        <taxon>Agaricales</taxon>
        <taxon>Agaricineae</taxon>
        <taxon>Strophariaceae</taxon>
        <taxon>Hypholoma</taxon>
    </lineage>
</organism>
<dbReference type="OMA" id="MSHHYLL"/>
<dbReference type="InterPro" id="IPR002410">
    <property type="entry name" value="Peptidase_S33"/>
</dbReference>
<evidence type="ECO:0000256" key="1">
    <source>
        <dbReference type="ARBA" id="ARBA00010088"/>
    </source>
</evidence>
<evidence type="ECO:0000256" key="2">
    <source>
        <dbReference type="ARBA" id="ARBA00022801"/>
    </source>
</evidence>
<evidence type="ECO:0000313" key="5">
    <source>
        <dbReference type="Proteomes" id="UP000054270"/>
    </source>
</evidence>
<dbReference type="InterPro" id="IPR000073">
    <property type="entry name" value="AB_hydrolase_1"/>
</dbReference>
<keyword evidence="2" id="KW-0378">Hydrolase</keyword>
<protein>
    <recommendedName>
        <fullName evidence="3">AB hydrolase-1 domain-containing protein</fullName>
    </recommendedName>
</protein>
<name>A0A0D2PWD6_HYPSF</name>
<comment type="similarity">
    <text evidence="1">Belongs to the peptidase S33 family.</text>
</comment>
<proteinExistence type="inferred from homology"/>
<accession>A0A0D2PWD6</accession>
<dbReference type="AlphaFoldDB" id="A0A0D2PWD6"/>
<dbReference type="EMBL" id="KN817541">
    <property type="protein sequence ID" value="KJA23800.1"/>
    <property type="molecule type" value="Genomic_DNA"/>
</dbReference>
<reference evidence="5" key="1">
    <citation type="submission" date="2014-04" db="EMBL/GenBank/DDBJ databases">
        <title>Evolutionary Origins and Diversification of the Mycorrhizal Mutualists.</title>
        <authorList>
            <consortium name="DOE Joint Genome Institute"/>
            <consortium name="Mycorrhizal Genomics Consortium"/>
            <person name="Kohler A."/>
            <person name="Kuo A."/>
            <person name="Nagy L.G."/>
            <person name="Floudas D."/>
            <person name="Copeland A."/>
            <person name="Barry K.W."/>
            <person name="Cichocki N."/>
            <person name="Veneault-Fourrey C."/>
            <person name="LaButti K."/>
            <person name="Lindquist E.A."/>
            <person name="Lipzen A."/>
            <person name="Lundell T."/>
            <person name="Morin E."/>
            <person name="Murat C."/>
            <person name="Riley R."/>
            <person name="Ohm R."/>
            <person name="Sun H."/>
            <person name="Tunlid A."/>
            <person name="Henrissat B."/>
            <person name="Grigoriev I.V."/>
            <person name="Hibbett D.S."/>
            <person name="Martin F."/>
        </authorList>
    </citation>
    <scope>NUCLEOTIDE SEQUENCE [LARGE SCALE GENOMIC DNA]</scope>
    <source>
        <strain evidence="5">FD-334 SS-4</strain>
    </source>
</reference>
<dbReference type="OrthoDB" id="190201at2759"/>
<dbReference type="PANTHER" id="PTHR43194">
    <property type="entry name" value="HYDROLASE ALPHA/BETA FOLD FAMILY"/>
    <property type="match status" value="1"/>
</dbReference>
<dbReference type="InterPro" id="IPR005945">
    <property type="entry name" value="Pro_imino_pep"/>
</dbReference>
<dbReference type="SUPFAM" id="SSF53474">
    <property type="entry name" value="alpha/beta-Hydrolases"/>
    <property type="match status" value="1"/>
</dbReference>
<sequence>MSTEGTIPFTVDGETYHTWYKLFGDLKTCTKRPVVFVHGGPGMSHHYLLPNQYFYHQAGIPVILYDQIGGGASSHRPDAPTEFWVPELFMDELDNLTKALGIDDDFGLFGQSWGGMLAAHYAASRTPKGLRRLIIANSPASVALNTQGTDALLSKFPDEYITMMRKHEAEGTVDSDEYQDGAMLFAKKHTCTVDPWPLDLLKAFEIFKKDMTVCRAMLGPYEFQTTGNLKDWDITGILHNVACPTLLISAPLDQIQEVAVLPFFQKIPKVKWVELQDSTHLAQYEEPEKYFKVILDFLENTAPVS</sequence>
<dbReference type="PANTHER" id="PTHR43194:SF2">
    <property type="entry name" value="PEROXISOMAL MEMBRANE PROTEIN LPX1"/>
    <property type="match status" value="1"/>
</dbReference>
<dbReference type="PIRSF" id="PIRSF005539">
    <property type="entry name" value="Pept_S33_TRI_F1"/>
    <property type="match status" value="1"/>
</dbReference>
<dbReference type="InterPro" id="IPR050228">
    <property type="entry name" value="Carboxylesterase_BioH"/>
</dbReference>
<dbReference type="PRINTS" id="PR00793">
    <property type="entry name" value="PROAMNOPTASE"/>
</dbReference>
<dbReference type="Gene3D" id="3.40.50.1820">
    <property type="entry name" value="alpha/beta hydrolase"/>
    <property type="match status" value="1"/>
</dbReference>
<dbReference type="InterPro" id="IPR029058">
    <property type="entry name" value="AB_hydrolase_fold"/>
</dbReference>
<dbReference type="GO" id="GO:0006508">
    <property type="term" value="P:proteolysis"/>
    <property type="evidence" value="ECO:0007669"/>
    <property type="project" value="InterPro"/>
</dbReference>
<evidence type="ECO:0000313" key="4">
    <source>
        <dbReference type="EMBL" id="KJA23800.1"/>
    </source>
</evidence>
<dbReference type="Proteomes" id="UP000054270">
    <property type="component" value="Unassembled WGS sequence"/>
</dbReference>
<dbReference type="GO" id="GO:0008233">
    <property type="term" value="F:peptidase activity"/>
    <property type="evidence" value="ECO:0007669"/>
    <property type="project" value="InterPro"/>
</dbReference>
<gene>
    <name evidence="4" type="ORF">HYPSUDRAFT_137293</name>
</gene>